<reference evidence="5" key="1">
    <citation type="submission" date="2022-12" db="EMBL/GenBank/DDBJ databases">
        <title>Chromosome-level genome assembly of the bean flower thrips Megalurothrips usitatus.</title>
        <authorList>
            <person name="Ma L."/>
            <person name="Liu Q."/>
            <person name="Li H."/>
            <person name="Cai W."/>
        </authorList>
    </citation>
    <scope>NUCLEOTIDE SEQUENCE</scope>
    <source>
        <strain evidence="5">Cailab_2022a</strain>
    </source>
</reference>
<feature type="compositionally biased region" description="Acidic residues" evidence="4">
    <location>
        <begin position="294"/>
        <end position="313"/>
    </location>
</feature>
<feature type="compositionally biased region" description="Polar residues" evidence="4">
    <location>
        <begin position="813"/>
        <end position="836"/>
    </location>
</feature>
<feature type="region of interest" description="Disordered" evidence="4">
    <location>
        <begin position="616"/>
        <end position="678"/>
    </location>
</feature>
<dbReference type="GO" id="GO:0003712">
    <property type="term" value="F:transcription coregulator activity"/>
    <property type="evidence" value="ECO:0007669"/>
    <property type="project" value="TreeGrafter"/>
</dbReference>
<organism evidence="5 6">
    <name type="scientific">Megalurothrips usitatus</name>
    <name type="common">bean blossom thrips</name>
    <dbReference type="NCBI Taxonomy" id="439358"/>
    <lineage>
        <taxon>Eukaryota</taxon>
        <taxon>Metazoa</taxon>
        <taxon>Ecdysozoa</taxon>
        <taxon>Arthropoda</taxon>
        <taxon>Hexapoda</taxon>
        <taxon>Insecta</taxon>
        <taxon>Pterygota</taxon>
        <taxon>Neoptera</taxon>
        <taxon>Paraneoptera</taxon>
        <taxon>Thysanoptera</taxon>
        <taxon>Terebrantia</taxon>
        <taxon>Thripoidea</taxon>
        <taxon>Thripidae</taxon>
        <taxon>Megalurothrips</taxon>
    </lineage>
</organism>
<evidence type="ECO:0000256" key="2">
    <source>
        <dbReference type="ARBA" id="ARBA00023163"/>
    </source>
</evidence>
<keyword evidence="2" id="KW-0804">Transcription</keyword>
<dbReference type="GO" id="GO:0006355">
    <property type="term" value="P:regulation of DNA-templated transcription"/>
    <property type="evidence" value="ECO:0007669"/>
    <property type="project" value="TreeGrafter"/>
</dbReference>
<evidence type="ECO:0000256" key="3">
    <source>
        <dbReference type="ARBA" id="ARBA00023242"/>
    </source>
</evidence>
<dbReference type="GO" id="GO:0005634">
    <property type="term" value="C:nucleus"/>
    <property type="evidence" value="ECO:0007669"/>
    <property type="project" value="TreeGrafter"/>
</dbReference>
<proteinExistence type="predicted"/>
<gene>
    <name evidence="5" type="ORF">ONE63_005724</name>
</gene>
<dbReference type="InterPro" id="IPR052435">
    <property type="entry name" value="YY1-Transcr_Regul"/>
</dbReference>
<evidence type="ECO:0000256" key="1">
    <source>
        <dbReference type="ARBA" id="ARBA00023015"/>
    </source>
</evidence>
<evidence type="ECO:0000256" key="4">
    <source>
        <dbReference type="SAM" id="MobiDB-lite"/>
    </source>
</evidence>
<feature type="compositionally biased region" description="Polar residues" evidence="4">
    <location>
        <begin position="71"/>
        <end position="124"/>
    </location>
</feature>
<evidence type="ECO:0000313" key="5">
    <source>
        <dbReference type="EMBL" id="KAJ1530882.1"/>
    </source>
</evidence>
<dbReference type="EMBL" id="JAPTSV010000002">
    <property type="protein sequence ID" value="KAJ1530882.1"/>
    <property type="molecule type" value="Genomic_DNA"/>
</dbReference>
<dbReference type="AlphaFoldDB" id="A0AAV7XYZ5"/>
<protein>
    <submittedName>
        <fullName evidence="5">Uncharacterized protein</fullName>
    </submittedName>
</protein>
<feature type="compositionally biased region" description="Low complexity" evidence="4">
    <location>
        <begin position="633"/>
        <end position="643"/>
    </location>
</feature>
<keyword evidence="1" id="KW-0805">Transcription regulation</keyword>
<keyword evidence="3" id="KW-0539">Nucleus</keyword>
<dbReference type="PANTHER" id="PTHR16088:SF3">
    <property type="entry name" value="GON-4-LIKE PROTEIN"/>
    <property type="match status" value="1"/>
</dbReference>
<feature type="region of interest" description="Disordered" evidence="4">
    <location>
        <begin position="294"/>
        <end position="361"/>
    </location>
</feature>
<dbReference type="PANTHER" id="PTHR16088">
    <property type="entry name" value="YY1 ASSOCIATED PROTEIN-RELATED"/>
    <property type="match status" value="1"/>
</dbReference>
<dbReference type="Proteomes" id="UP001075354">
    <property type="component" value="Chromosome 2"/>
</dbReference>
<evidence type="ECO:0000313" key="6">
    <source>
        <dbReference type="Proteomes" id="UP001075354"/>
    </source>
</evidence>
<feature type="region of interest" description="Disordered" evidence="4">
    <location>
        <begin position="810"/>
        <end position="836"/>
    </location>
</feature>
<comment type="caution">
    <text evidence="5">The sequence shown here is derived from an EMBL/GenBank/DDBJ whole genome shotgun (WGS) entry which is preliminary data.</text>
</comment>
<feature type="compositionally biased region" description="Pro residues" evidence="4">
    <location>
        <begin position="1"/>
        <end position="10"/>
    </location>
</feature>
<sequence>MNSQTPPSPKTPQRKQISWKHGGSPLFVGSPGPGYCSTPSNVKKGEGSPIRRKAPFDKCSPLKHSKVLGSPISQQNSSQASEPQKCSQSFSKDSESDPSFSKHASSTDPSWGVKTYSSTESNGTLRVELDFPHGGWDEGDDSSDVSSTCSLEIVESEVECNTSPTRRGRKRKQSEVSEEDNAILNGMGEEIERQLEAKAERNRLTVPNVKNILRSVITNPHVQAMVRRSIKSGDVAVSGDSDEISFEPRMTRAKAKLLCDNSDPNLTEVAWATTPHKSQQPSECQALIHEELNDDSEDDEEYHPGEEETSDNEYSEKDGSERGSERDISIEQSPACTIDTDIESLPATPSPSPKPHITDSATQTNWSEDGVFKVPLAPSEPALDFNMEENIALRTRSKLPLNDTPLEEIEQAFIPPDITPDLYDTTCDNADWQEFLKEFMQPMRSEIQNHDDEEEDPEYNVLADEEIIDREELRMDRAVKVSKRELNELMRELLEFTENLSSDDEDKTGNKGKGDNMNNISPGLSNSNSVLANNEDMSLFLDAYMSYGTLAPMTVEKSTPPPSRSPSTPTLHTPVPPISPPSTRTPGTGKKGSHIEYSSNTDLSLTGAGASYFSGGKGKSMFPPSGKKRTPAKSDNFPSSSGGSQSGKKHSVGKPEIYQNGFYGSRGGKKVNGTPSKLDSHHSFVDGQGVTMHHTSGKLHSYSNGLCESHTDSGITCDASGTMDMQGPNIAVPVSESCAGNGDQQFFSPGKEYFLLGSTWDKENGNSDQPQNLVSYHFHHDFQNIEDNNWVSCNEQPEAVSIQANEIDDDGFTSDSELSASLPVSNSPPNCSQSETESFKISGDVQITSDGDLAVDSVILLSATQRLVLEQQMRQYVQLMTQHFLQSYRHPIHGEYADICKEKLTSLHLKAKEKEKSAFKSANLLPALDIVKAWEEKLSSAEGPAILGYSFLPISNSSHLKSRKQKHALQFAPQLMDLMVNSVAFVYPQLLPHTPYRVVNMAKLMTPSEDHLLVIGLEEFTQFIMENNPKCKGRCLRWAMSYVTEYLMVGKDPRKMCNYIRKKKKHSNPIMVSVFSFLLSRSYGNNSYLFLCSVVVLFGA</sequence>
<keyword evidence="6" id="KW-1185">Reference proteome</keyword>
<feature type="region of interest" description="Disordered" evidence="4">
    <location>
        <begin position="500"/>
        <end position="523"/>
    </location>
</feature>
<name>A0AAV7XYZ5_9NEOP</name>
<feature type="compositionally biased region" description="Basic and acidic residues" evidence="4">
    <location>
        <begin position="314"/>
        <end position="329"/>
    </location>
</feature>
<feature type="region of interest" description="Disordered" evidence="4">
    <location>
        <begin position="555"/>
        <end position="601"/>
    </location>
</feature>
<accession>A0AAV7XYZ5</accession>
<feature type="region of interest" description="Disordered" evidence="4">
    <location>
        <begin position="1"/>
        <end position="180"/>
    </location>
</feature>